<dbReference type="PANTHER" id="PTHR33744:SF1">
    <property type="entry name" value="DNA-BINDING TRANSCRIPTIONAL ACTIVATOR ADER"/>
    <property type="match status" value="1"/>
</dbReference>
<dbReference type="Pfam" id="PF17853">
    <property type="entry name" value="GGDEF_2"/>
    <property type="match status" value="1"/>
</dbReference>
<dbReference type="Pfam" id="PF13556">
    <property type="entry name" value="HTH_30"/>
    <property type="match status" value="1"/>
</dbReference>
<dbReference type="RefSeq" id="WP_119424161.1">
    <property type="nucleotide sequence ID" value="NZ_QQXK01000008.1"/>
</dbReference>
<dbReference type="InterPro" id="IPR042070">
    <property type="entry name" value="PucR_C-HTH_sf"/>
</dbReference>
<reference evidence="5 6" key="1">
    <citation type="submission" date="2018-07" db="EMBL/GenBank/DDBJ databases">
        <title>Arthrobacter sp. nov., isolated from raw cow's milk with high bacterial count.</title>
        <authorList>
            <person name="Hahne J."/>
            <person name="Isele D."/>
            <person name="Lipski A."/>
        </authorList>
    </citation>
    <scope>NUCLEOTIDE SEQUENCE [LARGE SCALE GENOMIC DNA]</scope>
    <source>
        <strain evidence="5 6">JZ R-35</strain>
    </source>
</reference>
<evidence type="ECO:0000256" key="1">
    <source>
        <dbReference type="ARBA" id="ARBA00006754"/>
    </source>
</evidence>
<evidence type="ECO:0000256" key="2">
    <source>
        <dbReference type="SAM" id="MobiDB-lite"/>
    </source>
</evidence>
<dbReference type="PANTHER" id="PTHR33744">
    <property type="entry name" value="CARBOHYDRATE DIACID REGULATOR"/>
    <property type="match status" value="1"/>
</dbReference>
<feature type="region of interest" description="Disordered" evidence="2">
    <location>
        <begin position="256"/>
        <end position="279"/>
    </location>
</feature>
<dbReference type="InterPro" id="IPR041522">
    <property type="entry name" value="CdaR_GGDEF"/>
</dbReference>
<dbReference type="Proteomes" id="UP000265419">
    <property type="component" value="Unassembled WGS sequence"/>
</dbReference>
<keyword evidence="6" id="KW-1185">Reference proteome</keyword>
<dbReference type="InterPro" id="IPR025736">
    <property type="entry name" value="PucR_C-HTH_dom"/>
</dbReference>
<comment type="caution">
    <text evidence="5">The sequence shown here is derived from an EMBL/GenBank/DDBJ whole genome shotgun (WGS) entry which is preliminary data.</text>
</comment>
<dbReference type="AlphaFoldDB" id="A0A399JCK9"/>
<proteinExistence type="inferred from homology"/>
<comment type="similarity">
    <text evidence="1">Belongs to the CdaR family.</text>
</comment>
<feature type="domain" description="PucR C-terminal helix-turn-helix" evidence="3">
    <location>
        <begin position="426"/>
        <end position="482"/>
    </location>
</feature>
<gene>
    <name evidence="5" type="ORF">DWB68_05620</name>
</gene>
<sequence>MNRRSHEQVDLAALLEAPAVAGLRAEYLAQAATRVESVALVSSIDDVTTVRADTLVVVADDPGLGPWMISAALRYAWERRASGLVVAQDRISDVEKALAERLDVSLLGSSAEASKVAIELAMRLGVAKAGQLSSVHQFGRRIASARSVDEALRIVAGELDGASARLESAEGLPLAPRQGKHDHQAPEERTLVSVPLHPRNADGQRVSVEVWPHEAPYAERVLEATAPVLSALVLEAQLRAMRDSLPALSLPALTGGRRPWELTAPTPGEAKAAQGAPGQDPVADAHLAVCILAKHRKRVGAAVHQRWLKCAPATPLARTSDGWIAFVPSATPAEHGRFARALRLAFAEEPLPDVSIGYSRHRDTPGEAASELSEAWLAARVADAQPLCFDSVTAGVLHRVLPADLARELVTKLLPELMADPGRDELVESVLAFLDSKGSVSGAARLLGVHRNTVQTRVRRAEELGVDLSAPDSVLPMHLLLRGVRPEVPETTL</sequence>
<dbReference type="EMBL" id="QQXK01000008">
    <property type="protein sequence ID" value="RII42810.1"/>
    <property type="molecule type" value="Genomic_DNA"/>
</dbReference>
<accession>A0A399JCK9</accession>
<name>A0A399JCK9_9MICC</name>
<evidence type="ECO:0000313" key="6">
    <source>
        <dbReference type="Proteomes" id="UP000265419"/>
    </source>
</evidence>
<dbReference type="Gene3D" id="1.10.10.2840">
    <property type="entry name" value="PucR C-terminal helix-turn-helix domain"/>
    <property type="match status" value="1"/>
</dbReference>
<evidence type="ECO:0000259" key="3">
    <source>
        <dbReference type="Pfam" id="PF13556"/>
    </source>
</evidence>
<feature type="domain" description="CdaR GGDEF-like" evidence="4">
    <location>
        <begin position="285"/>
        <end position="381"/>
    </location>
</feature>
<organism evidence="5 6">
    <name type="scientific">Galactobacter valiniphilus</name>
    <dbReference type="NCBI Taxonomy" id="2676122"/>
    <lineage>
        <taxon>Bacteria</taxon>
        <taxon>Bacillati</taxon>
        <taxon>Actinomycetota</taxon>
        <taxon>Actinomycetes</taxon>
        <taxon>Micrococcales</taxon>
        <taxon>Micrococcaceae</taxon>
        <taxon>Galactobacter</taxon>
    </lineage>
</organism>
<evidence type="ECO:0000313" key="5">
    <source>
        <dbReference type="EMBL" id="RII42810.1"/>
    </source>
</evidence>
<protein>
    <submittedName>
        <fullName evidence="5">PucR family transcriptional regulator</fullName>
    </submittedName>
</protein>
<dbReference type="InterPro" id="IPR051448">
    <property type="entry name" value="CdaR-like_regulators"/>
</dbReference>
<evidence type="ECO:0000259" key="4">
    <source>
        <dbReference type="Pfam" id="PF17853"/>
    </source>
</evidence>